<gene>
    <name evidence="3" type="ordered locus">Francci3_0782</name>
</gene>
<dbReference type="AlphaFoldDB" id="Q2JEX6"/>
<keyword evidence="4" id="KW-1185">Reference proteome</keyword>
<protein>
    <submittedName>
        <fullName evidence="3">Uncharacterized protein</fullName>
    </submittedName>
</protein>
<proteinExistence type="predicted"/>
<dbReference type="STRING" id="106370.Francci3_0782"/>
<accession>Q2JEX6</accession>
<organism evidence="3 4">
    <name type="scientific">Frankia casuarinae (strain DSM 45818 / CECT 9043 / HFP020203 / CcI3)</name>
    <dbReference type="NCBI Taxonomy" id="106370"/>
    <lineage>
        <taxon>Bacteria</taxon>
        <taxon>Bacillati</taxon>
        <taxon>Actinomycetota</taxon>
        <taxon>Actinomycetes</taxon>
        <taxon>Frankiales</taxon>
        <taxon>Frankiaceae</taxon>
        <taxon>Frankia</taxon>
    </lineage>
</organism>
<reference evidence="3 4" key="1">
    <citation type="journal article" date="2007" name="Genome Res.">
        <title>Genome characteristics of facultatively symbiotic Frankia sp. strains reflect host range and host plant biogeography.</title>
        <authorList>
            <person name="Normand P."/>
            <person name="Lapierre P."/>
            <person name="Tisa L.S."/>
            <person name="Gogarten J.P."/>
            <person name="Alloisio N."/>
            <person name="Bagnarol E."/>
            <person name="Bassi C.A."/>
            <person name="Berry A.M."/>
            <person name="Bickhart D.M."/>
            <person name="Choisne N."/>
            <person name="Couloux A."/>
            <person name="Cournoyer B."/>
            <person name="Cruveiller S."/>
            <person name="Daubin V."/>
            <person name="Demange N."/>
            <person name="Francino M.P."/>
            <person name="Goltsman E."/>
            <person name="Huang Y."/>
            <person name="Kopp O.R."/>
            <person name="Labarre L."/>
            <person name="Lapidus A."/>
            <person name="Lavire C."/>
            <person name="Marechal J."/>
            <person name="Martinez M."/>
            <person name="Mastronunzio J.E."/>
            <person name="Mullin B.C."/>
            <person name="Niemann J."/>
            <person name="Pujic P."/>
            <person name="Rawnsley T."/>
            <person name="Rouy Z."/>
            <person name="Schenowitz C."/>
            <person name="Sellstedt A."/>
            <person name="Tavares F."/>
            <person name="Tomkins J.P."/>
            <person name="Vallenet D."/>
            <person name="Valverde C."/>
            <person name="Wall L.G."/>
            <person name="Wang Y."/>
            <person name="Medigue C."/>
            <person name="Benson D.R."/>
        </authorList>
    </citation>
    <scope>NUCLEOTIDE SEQUENCE [LARGE SCALE GENOMIC DNA]</scope>
    <source>
        <strain evidence="4">DSM 45818 / CECT 9043 / CcI3</strain>
    </source>
</reference>
<dbReference type="HOGENOM" id="CLU_178345_0_0_11"/>
<evidence type="ECO:0000313" key="4">
    <source>
        <dbReference type="Proteomes" id="UP000001937"/>
    </source>
</evidence>
<keyword evidence="2" id="KW-1133">Transmembrane helix</keyword>
<name>Q2JEX6_FRACC</name>
<sequence length="103" mass="10518">MSGGAQVAARGVDASVRRGRISQPEGGDMGRTGQAVKARWRAWRSAVASGSRHDRDRGDVPGWVMITVMTAALVVAIATLATPALQNLFTSAINSVSGIGGGG</sequence>
<dbReference type="eggNOG" id="ENOG5033A03">
    <property type="taxonomic scope" value="Bacteria"/>
</dbReference>
<keyword evidence="2" id="KW-0472">Membrane</keyword>
<evidence type="ECO:0000256" key="2">
    <source>
        <dbReference type="SAM" id="Phobius"/>
    </source>
</evidence>
<keyword evidence="2" id="KW-0812">Transmembrane</keyword>
<evidence type="ECO:0000256" key="1">
    <source>
        <dbReference type="SAM" id="MobiDB-lite"/>
    </source>
</evidence>
<evidence type="ECO:0000313" key="3">
    <source>
        <dbReference type="EMBL" id="ABD10166.1"/>
    </source>
</evidence>
<dbReference type="Proteomes" id="UP000001937">
    <property type="component" value="Chromosome"/>
</dbReference>
<dbReference type="KEGG" id="fra:Francci3_0782"/>
<dbReference type="EMBL" id="CP000249">
    <property type="protein sequence ID" value="ABD10166.1"/>
    <property type="molecule type" value="Genomic_DNA"/>
</dbReference>
<feature type="transmembrane region" description="Helical" evidence="2">
    <location>
        <begin position="60"/>
        <end position="81"/>
    </location>
</feature>
<feature type="region of interest" description="Disordered" evidence="1">
    <location>
        <begin position="1"/>
        <end position="34"/>
    </location>
</feature>